<dbReference type="RefSeq" id="WP_115567951.1">
    <property type="nucleotide sequence ID" value="NZ_QRGR01000035.1"/>
</dbReference>
<dbReference type="Pfam" id="PF03544">
    <property type="entry name" value="TonB_C"/>
    <property type="match status" value="1"/>
</dbReference>
<comment type="caution">
    <text evidence="3">The sequence shown here is derived from an EMBL/GenBank/DDBJ whole genome shotgun (WGS) entry which is preliminary data.</text>
</comment>
<dbReference type="GO" id="GO:0031992">
    <property type="term" value="F:energy transducer activity"/>
    <property type="evidence" value="ECO:0007669"/>
    <property type="project" value="TreeGrafter"/>
</dbReference>
<dbReference type="Proteomes" id="UP000256708">
    <property type="component" value="Unassembled WGS sequence"/>
</dbReference>
<evidence type="ECO:0000313" key="3">
    <source>
        <dbReference type="EMBL" id="RDV12010.1"/>
    </source>
</evidence>
<dbReference type="GO" id="GO:0098797">
    <property type="term" value="C:plasma membrane protein complex"/>
    <property type="evidence" value="ECO:0007669"/>
    <property type="project" value="TreeGrafter"/>
</dbReference>
<evidence type="ECO:0000256" key="1">
    <source>
        <dbReference type="SAM" id="Phobius"/>
    </source>
</evidence>
<dbReference type="AlphaFoldDB" id="A0A3D8L3R0"/>
<dbReference type="SUPFAM" id="SSF74653">
    <property type="entry name" value="TolA/TonB C-terminal domain"/>
    <property type="match status" value="1"/>
</dbReference>
<dbReference type="Gene3D" id="2.60.40.1120">
    <property type="entry name" value="Carboxypeptidase-like, regulatory domain"/>
    <property type="match status" value="1"/>
</dbReference>
<keyword evidence="1" id="KW-0812">Transmembrane</keyword>
<dbReference type="InterPro" id="IPR037682">
    <property type="entry name" value="TonB_C"/>
</dbReference>
<dbReference type="SUPFAM" id="SSF49464">
    <property type="entry name" value="Carboxypeptidase regulatory domain-like"/>
    <property type="match status" value="1"/>
</dbReference>
<keyword evidence="1" id="KW-1133">Transmembrane helix</keyword>
<proteinExistence type="predicted"/>
<protein>
    <recommendedName>
        <fullName evidence="2">TonB C-terminal domain-containing protein</fullName>
    </recommendedName>
</protein>
<keyword evidence="4" id="KW-1185">Reference proteome</keyword>
<name>A0A3D8L3R0_9BACT</name>
<organism evidence="3 4">
    <name type="scientific">Pontibacter diazotrophicus</name>
    <dbReference type="NCBI Taxonomy" id="1400979"/>
    <lineage>
        <taxon>Bacteria</taxon>
        <taxon>Pseudomonadati</taxon>
        <taxon>Bacteroidota</taxon>
        <taxon>Cytophagia</taxon>
        <taxon>Cytophagales</taxon>
        <taxon>Hymenobacteraceae</taxon>
        <taxon>Pontibacter</taxon>
    </lineage>
</organism>
<gene>
    <name evidence="3" type="ORF">DXT99_23050</name>
</gene>
<evidence type="ECO:0000259" key="2">
    <source>
        <dbReference type="Pfam" id="PF03544"/>
    </source>
</evidence>
<dbReference type="EMBL" id="QRGR01000035">
    <property type="protein sequence ID" value="RDV12010.1"/>
    <property type="molecule type" value="Genomic_DNA"/>
</dbReference>
<dbReference type="GO" id="GO:0055085">
    <property type="term" value="P:transmembrane transport"/>
    <property type="evidence" value="ECO:0007669"/>
    <property type="project" value="InterPro"/>
</dbReference>
<dbReference type="PANTHER" id="PTHR33446">
    <property type="entry name" value="PROTEIN TONB-RELATED"/>
    <property type="match status" value="1"/>
</dbReference>
<keyword evidence="1" id="KW-0472">Membrane</keyword>
<dbReference type="Gene3D" id="3.30.1150.10">
    <property type="match status" value="1"/>
</dbReference>
<dbReference type="Pfam" id="PF13715">
    <property type="entry name" value="CarbopepD_reg_2"/>
    <property type="match status" value="1"/>
</dbReference>
<accession>A0A3D8L3R0</accession>
<sequence>MHHDKHHITLDEGGHPPMELLRQYHEDALPPNLSHLVERHLVECDLCADVLEGMALSNAESTKAAVGDLNQRIAAKLKQERKQTAVPAWQMAAAVLLLLCTAFVVIYYNYSKLQQEQNGIAVEQQINSSMDLSLPPAPDSTTEIAGAVESSEPQGIALAPPPSAVERKNVPLIVKRDEEILEEVVVDDVLVEEIMPEMNEEESTRHNREVLKDIDTPSLAAVPSSSGESEISVTESVPFRIADTDAPDTIPESTSVSMALQGKTAGITLRGLNSLNKDAAVAEVVHGQVLSEEGQPLPGVTVQLKGTSTGTTTDVQGNFALPVTGKKPTLLFHYIGYTSAEKAIAKTTAPVNVNLSPDNKTLSEVVVTGYGTTTTGEDPAVAAAKPAIGQRAFRKYVKENLRFPAGPGGERGKVVVGFTVAATGEISEVKVLKSLCPACDAEAIRIIEEGPAWKPATQAGTPVQQQVKVSIPFRQKKR</sequence>
<dbReference type="PANTHER" id="PTHR33446:SF2">
    <property type="entry name" value="PROTEIN TONB"/>
    <property type="match status" value="1"/>
</dbReference>
<reference evidence="4" key="1">
    <citation type="submission" date="2018-08" db="EMBL/GenBank/DDBJ databases">
        <authorList>
            <person name="Liu Z.-W."/>
            <person name="Du Z.-J."/>
        </authorList>
    </citation>
    <scope>NUCLEOTIDE SEQUENCE [LARGE SCALE GENOMIC DNA]</scope>
    <source>
        <strain evidence="4">H4X</strain>
    </source>
</reference>
<evidence type="ECO:0000313" key="4">
    <source>
        <dbReference type="Proteomes" id="UP000256708"/>
    </source>
</evidence>
<dbReference type="InterPro" id="IPR051045">
    <property type="entry name" value="TonB-dependent_transducer"/>
</dbReference>
<dbReference type="InterPro" id="IPR008969">
    <property type="entry name" value="CarboxyPept-like_regulatory"/>
</dbReference>
<dbReference type="OrthoDB" id="1112758at2"/>
<feature type="transmembrane region" description="Helical" evidence="1">
    <location>
        <begin position="86"/>
        <end position="108"/>
    </location>
</feature>
<feature type="domain" description="TonB C-terminal" evidence="2">
    <location>
        <begin position="409"/>
        <end position="474"/>
    </location>
</feature>